<gene>
    <name evidence="1" type="ORF">RG47T_4574</name>
</gene>
<sequence>MIKALLPYKSLVKLLLITWVLCNFGAFAQKTTVFIVRHAEKGTSDTRNRDPNFRQCCN</sequence>
<reference evidence="1 2" key="1">
    <citation type="submission" date="2016-11" db="EMBL/GenBank/DDBJ databases">
        <title>Whole Genome Sequencing of Mucilaginibacter polytrichastri RG4-7(T) isolated from the moss sample.</title>
        <authorList>
            <person name="Li Y."/>
        </authorList>
    </citation>
    <scope>NUCLEOTIDE SEQUENCE [LARGE SCALE GENOMIC DNA]</scope>
    <source>
        <strain evidence="1 2">RG4-7</strain>
    </source>
</reference>
<keyword evidence="2" id="KW-1185">Reference proteome</keyword>
<protein>
    <submittedName>
        <fullName evidence="1">Uncharacterized protein</fullName>
    </submittedName>
</protein>
<evidence type="ECO:0000313" key="2">
    <source>
        <dbReference type="Proteomes" id="UP000186720"/>
    </source>
</evidence>
<dbReference type="AlphaFoldDB" id="A0A1Q6A518"/>
<dbReference type="Proteomes" id="UP000186720">
    <property type="component" value="Unassembled WGS sequence"/>
</dbReference>
<proteinExistence type="predicted"/>
<name>A0A1Q6A518_9SPHI</name>
<evidence type="ECO:0000313" key="1">
    <source>
        <dbReference type="EMBL" id="OKS89093.1"/>
    </source>
</evidence>
<organism evidence="1 2">
    <name type="scientific">Mucilaginibacter polytrichastri</name>
    <dbReference type="NCBI Taxonomy" id="1302689"/>
    <lineage>
        <taxon>Bacteria</taxon>
        <taxon>Pseudomonadati</taxon>
        <taxon>Bacteroidota</taxon>
        <taxon>Sphingobacteriia</taxon>
        <taxon>Sphingobacteriales</taxon>
        <taxon>Sphingobacteriaceae</taxon>
        <taxon>Mucilaginibacter</taxon>
    </lineage>
</organism>
<dbReference type="EMBL" id="MPPL01000001">
    <property type="protein sequence ID" value="OKS89093.1"/>
    <property type="molecule type" value="Genomic_DNA"/>
</dbReference>
<accession>A0A1Q6A518</accession>
<comment type="caution">
    <text evidence="1">The sequence shown here is derived from an EMBL/GenBank/DDBJ whole genome shotgun (WGS) entry which is preliminary data.</text>
</comment>